<dbReference type="EMBL" id="AWVM01000111">
    <property type="protein sequence ID" value="ERK47897.1"/>
    <property type="molecule type" value="Genomic_DNA"/>
</dbReference>
<gene>
    <name evidence="1" type="ORF">HMPREF9015_02156</name>
</gene>
<name>U2RAZ8_LEPWF</name>
<dbReference type="PATRIC" id="fig|888055.3.peg.2068"/>
<sequence>MKKLFFKFLYYFLFKQLTGYEFLKGQNSLLANNVKYNFYF</sequence>
<accession>U2RAZ8</accession>
<dbReference type="HOGENOM" id="CLU_3291905_0_0_0"/>
<dbReference type="AlphaFoldDB" id="U2RAZ8"/>
<comment type="caution">
    <text evidence="1">The sequence shown here is derived from an EMBL/GenBank/DDBJ whole genome shotgun (WGS) entry which is preliminary data.</text>
</comment>
<protein>
    <submittedName>
        <fullName evidence="1">Uncharacterized protein</fullName>
    </submittedName>
</protein>
<proteinExistence type="predicted"/>
<reference evidence="1 2" key="1">
    <citation type="submission" date="2013-06" db="EMBL/GenBank/DDBJ databases">
        <authorList>
            <person name="Weinstock G."/>
            <person name="Sodergren E."/>
            <person name="Lobos E.A."/>
            <person name="Fulton L."/>
            <person name="Fulton R."/>
            <person name="Courtney L."/>
            <person name="Fronick C."/>
            <person name="O'Laughlin M."/>
            <person name="Godfrey J."/>
            <person name="Wilson R.M."/>
            <person name="Miner T."/>
            <person name="Farmer C."/>
            <person name="Delehaunty K."/>
            <person name="Cordes M."/>
            <person name="Minx P."/>
            <person name="Tomlinson C."/>
            <person name="Chen J."/>
            <person name="Wollam A."/>
            <person name="Pepin K.H."/>
            <person name="Bhonagiri V."/>
            <person name="Zhang X."/>
            <person name="Warren W."/>
            <person name="Mitreva M."/>
            <person name="Mardis E.R."/>
            <person name="Wilson R.K."/>
        </authorList>
    </citation>
    <scope>NUCLEOTIDE SEQUENCE [LARGE SCALE GENOMIC DNA]</scope>
    <source>
        <strain evidence="1 2">F0279</strain>
    </source>
</reference>
<evidence type="ECO:0000313" key="1">
    <source>
        <dbReference type="EMBL" id="ERK47897.1"/>
    </source>
</evidence>
<dbReference type="Proteomes" id="UP000016626">
    <property type="component" value="Unassembled WGS sequence"/>
</dbReference>
<evidence type="ECO:0000313" key="2">
    <source>
        <dbReference type="Proteomes" id="UP000016626"/>
    </source>
</evidence>
<organism evidence="1 2">
    <name type="scientific">Leptotrichia wadei (strain F0279)</name>
    <dbReference type="NCBI Taxonomy" id="888055"/>
    <lineage>
        <taxon>Bacteria</taxon>
        <taxon>Fusobacteriati</taxon>
        <taxon>Fusobacteriota</taxon>
        <taxon>Fusobacteriia</taxon>
        <taxon>Fusobacteriales</taxon>
        <taxon>Leptotrichiaceae</taxon>
        <taxon>Leptotrichia</taxon>
    </lineage>
</organism>